<feature type="domain" description="GDPGP1-like N-terminal" evidence="14">
    <location>
        <begin position="13"/>
        <end position="170"/>
    </location>
</feature>
<protein>
    <recommendedName>
        <fullName evidence="6">GDP-D-glucose phosphorylase 1</fullName>
        <ecNumber evidence="5">2.7.7.78</ecNumber>
    </recommendedName>
</protein>
<dbReference type="STRING" id="35570.A0A1I8PXV9"/>
<evidence type="ECO:0000256" key="4">
    <source>
        <dbReference type="ARBA" id="ARBA00006451"/>
    </source>
</evidence>
<dbReference type="InterPro" id="IPR026506">
    <property type="entry name" value="GDPGP"/>
</dbReference>
<organism evidence="15 16">
    <name type="scientific">Stomoxys calcitrans</name>
    <name type="common">Stable fly</name>
    <name type="synonym">Conops calcitrans</name>
    <dbReference type="NCBI Taxonomy" id="35570"/>
    <lineage>
        <taxon>Eukaryota</taxon>
        <taxon>Metazoa</taxon>
        <taxon>Ecdysozoa</taxon>
        <taxon>Arthropoda</taxon>
        <taxon>Hexapoda</taxon>
        <taxon>Insecta</taxon>
        <taxon>Pterygota</taxon>
        <taxon>Neoptera</taxon>
        <taxon>Endopterygota</taxon>
        <taxon>Diptera</taxon>
        <taxon>Brachycera</taxon>
        <taxon>Muscomorpha</taxon>
        <taxon>Muscoidea</taxon>
        <taxon>Muscidae</taxon>
        <taxon>Stomoxys</taxon>
    </lineage>
</organism>
<dbReference type="Pfam" id="PF26216">
    <property type="entry name" value="GDPGP1_C"/>
    <property type="match status" value="1"/>
</dbReference>
<dbReference type="InterPro" id="IPR058865">
    <property type="entry name" value="GDPGP1_C"/>
</dbReference>
<evidence type="ECO:0000256" key="1">
    <source>
        <dbReference type="ARBA" id="ARBA00000063"/>
    </source>
</evidence>
<dbReference type="Pfam" id="PF26217">
    <property type="entry name" value="GDPGP1_N"/>
    <property type="match status" value="1"/>
</dbReference>
<dbReference type="EC" id="2.7.7.78" evidence="5"/>
<keyword evidence="7" id="KW-0963">Cytoplasm</keyword>
<keyword evidence="8" id="KW-0344">Guanine-nucleotide releasing factor</keyword>
<dbReference type="Gene3D" id="3.30.428.10">
    <property type="entry name" value="HIT-like"/>
    <property type="match status" value="1"/>
</dbReference>
<dbReference type="InterPro" id="IPR058866">
    <property type="entry name" value="GDPGP1_N"/>
</dbReference>
<evidence type="ECO:0000259" key="14">
    <source>
        <dbReference type="Pfam" id="PF26217"/>
    </source>
</evidence>
<dbReference type="Proteomes" id="UP000095300">
    <property type="component" value="Unassembled WGS sequence"/>
</dbReference>
<dbReference type="GO" id="GO:0005085">
    <property type="term" value="F:guanyl-nucleotide exchange factor activity"/>
    <property type="evidence" value="ECO:0007669"/>
    <property type="project" value="UniProtKB-KW"/>
</dbReference>
<dbReference type="PANTHER" id="PTHR20884:SF8">
    <property type="entry name" value="GDP-D-GLUCOSE PHOSPHORYLASE 1"/>
    <property type="match status" value="1"/>
</dbReference>
<evidence type="ECO:0000256" key="6">
    <source>
        <dbReference type="ARBA" id="ARBA00018857"/>
    </source>
</evidence>
<evidence type="ECO:0000256" key="2">
    <source>
        <dbReference type="ARBA" id="ARBA00003049"/>
    </source>
</evidence>
<evidence type="ECO:0000256" key="7">
    <source>
        <dbReference type="ARBA" id="ARBA00022490"/>
    </source>
</evidence>
<comment type="function">
    <text evidence="2">Specific and highly efficient GDP-D-glucose phosphorylase regulating the levels of GDP-D-glucose in cells.</text>
</comment>
<accession>A0A1I8PXV9</accession>
<dbReference type="InterPro" id="IPR036265">
    <property type="entry name" value="HIT-like_sf"/>
</dbReference>
<sequence length="312" mass="36418">MSQRNLIKLQLNELKQKWQQLQDLPNIFAYRLNVSKSRYLPGKHKFYAELNPERTALRRPPQTIASLDPCFDEDKFNFNKIKPEECLMLISYHEQSSISMIINNSPLTLYHTLICPNVAQCLPQRITLEALSFCVDFLMALLQQGELNFRIGYNSPGALASVNHLHLHLMYIEKDIYVDHVKLQFLTHPDIYRLDETMPTEAICFQINTEDSEALKIEKLQRLNEFLQWLCNNNMPHNLFLTPERGQQQGKTLKVFVYVRKEYCFVKNVNTYNIGFCELAGYMPVGALQLYEQLNESEAIERINKETGDVFS</sequence>
<keyword evidence="11" id="KW-0547">Nucleotide-binding</keyword>
<feature type="domain" description="GDPGP1-like C-terminal" evidence="13">
    <location>
        <begin position="217"/>
        <end position="305"/>
    </location>
</feature>
<dbReference type="PANTHER" id="PTHR20884">
    <property type="entry name" value="GDP-D-GLUCOSE PHOSPHORYLASE 1"/>
    <property type="match status" value="1"/>
</dbReference>
<evidence type="ECO:0000313" key="16">
    <source>
        <dbReference type="Proteomes" id="UP000095300"/>
    </source>
</evidence>
<evidence type="ECO:0000256" key="12">
    <source>
        <dbReference type="ARBA" id="ARBA00022801"/>
    </source>
</evidence>
<dbReference type="GO" id="GO:0005737">
    <property type="term" value="C:cytoplasm"/>
    <property type="evidence" value="ECO:0007669"/>
    <property type="project" value="UniProtKB-SubCell"/>
</dbReference>
<comment type="subcellular location">
    <subcellularLocation>
        <location evidence="3">Cytoplasm</location>
    </subcellularLocation>
</comment>
<comment type="catalytic activity">
    <reaction evidence="1">
        <text>GDP-alpha-D-glucose + phosphate = alpha-D-glucose 1-phosphate + GDP + H(+)</text>
        <dbReference type="Rhea" id="RHEA:30387"/>
        <dbReference type="ChEBI" id="CHEBI:15378"/>
        <dbReference type="ChEBI" id="CHEBI:43474"/>
        <dbReference type="ChEBI" id="CHEBI:58189"/>
        <dbReference type="ChEBI" id="CHEBI:58601"/>
        <dbReference type="ChEBI" id="CHEBI:62230"/>
        <dbReference type="EC" id="2.7.7.78"/>
    </reaction>
</comment>
<dbReference type="GO" id="GO:0006006">
    <property type="term" value="P:glucose metabolic process"/>
    <property type="evidence" value="ECO:0007669"/>
    <property type="project" value="TreeGrafter"/>
</dbReference>
<reference evidence="15" key="1">
    <citation type="submission" date="2020-05" db="UniProtKB">
        <authorList>
            <consortium name="EnsemblMetazoa"/>
        </authorList>
    </citation>
    <scope>IDENTIFICATION</scope>
    <source>
        <strain evidence="15">USDA</strain>
    </source>
</reference>
<dbReference type="AlphaFoldDB" id="A0A1I8PXV9"/>
<keyword evidence="10" id="KW-0548">Nucleotidyltransferase</keyword>
<evidence type="ECO:0000256" key="9">
    <source>
        <dbReference type="ARBA" id="ARBA00022679"/>
    </source>
</evidence>
<evidence type="ECO:0000256" key="11">
    <source>
        <dbReference type="ARBA" id="ARBA00022741"/>
    </source>
</evidence>
<evidence type="ECO:0000256" key="5">
    <source>
        <dbReference type="ARBA" id="ARBA00012507"/>
    </source>
</evidence>
<keyword evidence="16" id="KW-1185">Reference proteome</keyword>
<evidence type="ECO:0000259" key="13">
    <source>
        <dbReference type="Pfam" id="PF26216"/>
    </source>
</evidence>
<evidence type="ECO:0000256" key="8">
    <source>
        <dbReference type="ARBA" id="ARBA00022658"/>
    </source>
</evidence>
<evidence type="ECO:0000256" key="3">
    <source>
        <dbReference type="ARBA" id="ARBA00004496"/>
    </source>
</evidence>
<name>A0A1I8PXV9_STOCA</name>
<evidence type="ECO:0000313" key="15">
    <source>
        <dbReference type="EnsemblMetazoa" id="SCAU012092-PA"/>
    </source>
</evidence>
<keyword evidence="9" id="KW-0808">Transferase</keyword>
<evidence type="ECO:0000256" key="10">
    <source>
        <dbReference type="ARBA" id="ARBA00022695"/>
    </source>
</evidence>
<gene>
    <name evidence="15" type="primary">106086153</name>
</gene>
<dbReference type="GO" id="GO:0016787">
    <property type="term" value="F:hydrolase activity"/>
    <property type="evidence" value="ECO:0007669"/>
    <property type="project" value="UniProtKB-KW"/>
</dbReference>
<proteinExistence type="inferred from homology"/>
<dbReference type="GO" id="GO:0000166">
    <property type="term" value="F:nucleotide binding"/>
    <property type="evidence" value="ECO:0007669"/>
    <property type="project" value="UniProtKB-KW"/>
</dbReference>
<dbReference type="OrthoDB" id="417175at2759"/>
<dbReference type="VEuPathDB" id="VectorBase:SCAU012092"/>
<comment type="similarity">
    <text evidence="4">Belongs to the GDPGP1 family.</text>
</comment>
<dbReference type="EnsemblMetazoa" id="SCAU012092-RA">
    <property type="protein sequence ID" value="SCAU012092-PA"/>
    <property type="gene ID" value="SCAU012092"/>
</dbReference>
<dbReference type="GO" id="GO:0080048">
    <property type="term" value="F:GDP-D-glucose phosphorylase activity"/>
    <property type="evidence" value="ECO:0007669"/>
    <property type="project" value="UniProtKB-EC"/>
</dbReference>
<dbReference type="SUPFAM" id="SSF54197">
    <property type="entry name" value="HIT-like"/>
    <property type="match status" value="1"/>
</dbReference>
<keyword evidence="12" id="KW-0378">Hydrolase</keyword>